<proteinExistence type="predicted"/>
<sequence length="237" mass="26577">MPLAPRQIPHSVMAAGCKVATQRVHFKYLGVLASCPINESAIAQAIIKKLQGKLAHWSNGLLSWSTKILLLKHVLAATPLYQLMYVGLSDDGIENLEGLCRQFLWGWKHLKDMAKAMHVKCIAKLLLGDSATGQKLYTQNLAERWSNMRKLQRWDAELGGLPTRFSITQATLIFQKEDTDRGRTMGRYISLLKRGGIDTVVAGLRVVQGGHNWVAWIRSMGLHPEEEVAVRILQLEE</sequence>
<organism evidence="1 2">
    <name type="scientific">Riccia sorocarpa</name>
    <dbReference type="NCBI Taxonomy" id="122646"/>
    <lineage>
        <taxon>Eukaryota</taxon>
        <taxon>Viridiplantae</taxon>
        <taxon>Streptophyta</taxon>
        <taxon>Embryophyta</taxon>
        <taxon>Marchantiophyta</taxon>
        <taxon>Marchantiopsida</taxon>
        <taxon>Marchantiidae</taxon>
        <taxon>Marchantiales</taxon>
        <taxon>Ricciaceae</taxon>
        <taxon>Riccia</taxon>
    </lineage>
</organism>
<dbReference type="EMBL" id="JBJQOH010000002">
    <property type="protein sequence ID" value="KAL3696036.1"/>
    <property type="molecule type" value="Genomic_DNA"/>
</dbReference>
<dbReference type="PROSITE" id="PS51257">
    <property type="entry name" value="PROKAR_LIPOPROTEIN"/>
    <property type="match status" value="1"/>
</dbReference>
<keyword evidence="2" id="KW-1185">Reference proteome</keyword>
<evidence type="ECO:0000313" key="1">
    <source>
        <dbReference type="EMBL" id="KAL3696036.1"/>
    </source>
</evidence>
<dbReference type="Proteomes" id="UP001633002">
    <property type="component" value="Unassembled WGS sequence"/>
</dbReference>
<dbReference type="AlphaFoldDB" id="A0ABD3HYM9"/>
<protein>
    <submittedName>
        <fullName evidence="1">Uncharacterized protein</fullName>
    </submittedName>
</protein>
<name>A0ABD3HYM9_9MARC</name>
<comment type="caution">
    <text evidence="1">The sequence shown here is derived from an EMBL/GenBank/DDBJ whole genome shotgun (WGS) entry which is preliminary data.</text>
</comment>
<accession>A0ABD3HYM9</accession>
<reference evidence="1 2" key="1">
    <citation type="submission" date="2024-09" db="EMBL/GenBank/DDBJ databases">
        <title>Chromosome-scale assembly of Riccia sorocarpa.</title>
        <authorList>
            <person name="Paukszto L."/>
        </authorList>
    </citation>
    <scope>NUCLEOTIDE SEQUENCE [LARGE SCALE GENOMIC DNA]</scope>
    <source>
        <strain evidence="1">LP-2024</strain>
        <tissue evidence="1">Aerial parts of the thallus</tissue>
    </source>
</reference>
<dbReference type="PANTHER" id="PTHR33116">
    <property type="entry name" value="REVERSE TRANSCRIPTASE ZINC-BINDING DOMAIN-CONTAINING PROTEIN-RELATED-RELATED"/>
    <property type="match status" value="1"/>
</dbReference>
<dbReference type="PANTHER" id="PTHR33116:SF78">
    <property type="entry name" value="OS12G0587133 PROTEIN"/>
    <property type="match status" value="1"/>
</dbReference>
<gene>
    <name evidence="1" type="ORF">R1sor_010112</name>
</gene>
<evidence type="ECO:0000313" key="2">
    <source>
        <dbReference type="Proteomes" id="UP001633002"/>
    </source>
</evidence>